<keyword evidence="1" id="KW-1133">Transmembrane helix</keyword>
<dbReference type="AlphaFoldDB" id="A0A7X1B2R5"/>
<name>A0A7X1B2R5_9BACT</name>
<evidence type="ECO:0000313" key="3">
    <source>
        <dbReference type="EMBL" id="MBC2604589.1"/>
    </source>
</evidence>
<evidence type="ECO:0000256" key="1">
    <source>
        <dbReference type="SAM" id="Phobius"/>
    </source>
</evidence>
<dbReference type="RefSeq" id="WP_185658480.1">
    <property type="nucleotide sequence ID" value="NZ_CAWPOO010000001.1"/>
</dbReference>
<feature type="transmembrane region" description="Helical" evidence="1">
    <location>
        <begin position="277"/>
        <end position="294"/>
    </location>
</feature>
<evidence type="ECO:0008006" key="5">
    <source>
        <dbReference type="Google" id="ProtNLM"/>
    </source>
</evidence>
<feature type="signal peptide" evidence="2">
    <location>
        <begin position="1"/>
        <end position="23"/>
    </location>
</feature>
<dbReference type="Proteomes" id="UP000526501">
    <property type="component" value="Unassembled WGS sequence"/>
</dbReference>
<feature type="chain" id="PRO_5030988156" description="VPDSG-CTERM protein sorting domain-containing protein" evidence="2">
    <location>
        <begin position="24"/>
        <end position="301"/>
    </location>
</feature>
<dbReference type="EMBL" id="JACHVC010000001">
    <property type="protein sequence ID" value="MBC2604589.1"/>
    <property type="molecule type" value="Genomic_DNA"/>
</dbReference>
<keyword evidence="4" id="KW-1185">Reference proteome</keyword>
<keyword evidence="2" id="KW-0732">Signal</keyword>
<keyword evidence="1" id="KW-0472">Membrane</keyword>
<gene>
    <name evidence="3" type="ORF">H5P27_00810</name>
</gene>
<reference evidence="3 4" key="1">
    <citation type="submission" date="2020-07" db="EMBL/GenBank/DDBJ databases">
        <authorList>
            <person name="Feng X."/>
        </authorList>
    </citation>
    <scope>NUCLEOTIDE SEQUENCE [LARGE SCALE GENOMIC DNA]</scope>
    <source>
        <strain evidence="3 4">JCM23202</strain>
    </source>
</reference>
<organism evidence="3 4">
    <name type="scientific">Pelagicoccus albus</name>
    <dbReference type="NCBI Taxonomy" id="415222"/>
    <lineage>
        <taxon>Bacteria</taxon>
        <taxon>Pseudomonadati</taxon>
        <taxon>Verrucomicrobiota</taxon>
        <taxon>Opitutia</taxon>
        <taxon>Puniceicoccales</taxon>
        <taxon>Pelagicoccaceae</taxon>
        <taxon>Pelagicoccus</taxon>
    </lineage>
</organism>
<comment type="caution">
    <text evidence="3">The sequence shown here is derived from an EMBL/GenBank/DDBJ whole genome shotgun (WGS) entry which is preliminary data.</text>
</comment>
<proteinExistence type="predicted"/>
<sequence>MFSKNKAVSLLSGSLLLATAVSGLENGVEETLHIDLGIVADFNYDLLGFDAKEYVEYLSGPMTDQEFEDLYPIFRGASDYYVNGFGSLEYDFYNTAIDSSFDLGEAYDWQVSVTGAWGVEGMVSTPEAPFFEYFGASEGDLEFEFSIPGVAAVDLFQLTSLDSLELATSFSALLAAVPGSEGLNDALTLAGSALALLPVITGPDAVDVYADAGFPYGFIDIAINGPLSIPEGPDGPLLNGPLPEFINALDYLTALGIFDISVSATRNGEGTHTVPDATSTMVSALLGFLVLILIRRRHQNA</sequence>
<keyword evidence="1" id="KW-0812">Transmembrane</keyword>
<accession>A0A7X1B2R5</accession>
<evidence type="ECO:0000313" key="4">
    <source>
        <dbReference type="Proteomes" id="UP000526501"/>
    </source>
</evidence>
<evidence type="ECO:0000256" key="2">
    <source>
        <dbReference type="SAM" id="SignalP"/>
    </source>
</evidence>
<protein>
    <recommendedName>
        <fullName evidence="5">VPDSG-CTERM protein sorting domain-containing protein</fullName>
    </recommendedName>
</protein>